<protein>
    <recommendedName>
        <fullName evidence="3">Carboxylic ester hydrolase</fullName>
        <ecNumber evidence="3">3.1.1.-</ecNumber>
    </recommendedName>
</protein>
<dbReference type="EC" id="3.1.1.-" evidence="3"/>
<evidence type="ECO:0000313" key="7">
    <source>
        <dbReference type="Proteomes" id="UP000011200"/>
    </source>
</evidence>
<organism evidence="6 7">
    <name type="scientific">Mycolicibacterium smegmatis (strain MKD8)</name>
    <name type="common">Mycobacterium smegmatis</name>
    <dbReference type="NCBI Taxonomy" id="1214915"/>
    <lineage>
        <taxon>Bacteria</taxon>
        <taxon>Bacillati</taxon>
        <taxon>Actinomycetota</taxon>
        <taxon>Actinomycetes</taxon>
        <taxon>Mycobacteriales</taxon>
        <taxon>Mycobacteriaceae</taxon>
        <taxon>Mycolicibacterium</taxon>
    </lineage>
</organism>
<evidence type="ECO:0000256" key="2">
    <source>
        <dbReference type="ARBA" id="ARBA00022801"/>
    </source>
</evidence>
<dbReference type="EMBL" id="CP027541">
    <property type="protein sequence ID" value="AWT51676.1"/>
    <property type="molecule type" value="Genomic_DNA"/>
</dbReference>
<dbReference type="RefSeq" id="WP_036452479.1">
    <property type="nucleotide sequence ID" value="NZ_CP027541.1"/>
</dbReference>
<comment type="similarity">
    <text evidence="1 3">Belongs to the type-B carboxylesterase/lipase family.</text>
</comment>
<evidence type="ECO:0000256" key="4">
    <source>
        <dbReference type="SAM" id="MobiDB-lite"/>
    </source>
</evidence>
<keyword evidence="2 3" id="KW-0378">Hydrolase</keyword>
<gene>
    <name evidence="6" type="ORF">D806_006850</name>
</gene>
<sequence length="486" mass="51899">MSEVTAELVATGAGTVRGLLAADHRVFYGIPYAAPPQGRARFTAPEPYEPWPGVRDATTPGPTAPQAQRDGFGRLDMSPFFGPGWVRDPDYLTVNVWTPRTERAAGHPVMVFVHGGGFVSGSTRSPLYDGSAFARDGVVLVTVTYRLGITGFLDIAGAPRNRGLLDVLGALRWVRDNIAAFGGDPGNVTLFGQSAGATLTAGVLAEPQAQQLIRRVIIQSGNPYGAFTGEQAARVTHAAADALGVDPVLEDFEGISDERLIGAAGGLGGLDLRTADGFDPLVGLSPFSLVCDEQPAVGAHPDVGVLIGTTLEEGNLYLVPQGQFGTSTREDVHALAARVHADPVALVQEYRERHPDADWDRLRSAILGDALFRAGSERFALSRNAYRYEFGWRSTAVDGLLGAAHAVELPFVFDRLDAEVLRGPDALLGPGDVPQALADEMHGTWVRFATTGDPGWAPGKVRRFSEIEDRDRKRADRVPHGNLGVR</sequence>
<evidence type="ECO:0000256" key="1">
    <source>
        <dbReference type="ARBA" id="ARBA00005964"/>
    </source>
</evidence>
<dbReference type="GO" id="GO:0016787">
    <property type="term" value="F:hydrolase activity"/>
    <property type="evidence" value="ECO:0007669"/>
    <property type="project" value="UniProtKB-KW"/>
</dbReference>
<evidence type="ECO:0000313" key="6">
    <source>
        <dbReference type="EMBL" id="AWT51676.1"/>
    </source>
</evidence>
<dbReference type="InterPro" id="IPR002018">
    <property type="entry name" value="CarbesteraseB"/>
</dbReference>
<evidence type="ECO:0000256" key="3">
    <source>
        <dbReference type="RuleBase" id="RU361235"/>
    </source>
</evidence>
<dbReference type="Pfam" id="PF00135">
    <property type="entry name" value="COesterase"/>
    <property type="match status" value="1"/>
</dbReference>
<evidence type="ECO:0000259" key="5">
    <source>
        <dbReference type="Pfam" id="PF00135"/>
    </source>
</evidence>
<dbReference type="InterPro" id="IPR050309">
    <property type="entry name" value="Type-B_Carboxylest/Lipase"/>
</dbReference>
<dbReference type="AlphaFoldDB" id="A0A2U9PIV5"/>
<dbReference type="InterPro" id="IPR029058">
    <property type="entry name" value="AB_hydrolase_fold"/>
</dbReference>
<proteinExistence type="inferred from homology"/>
<feature type="domain" description="Carboxylesterase type B" evidence="5">
    <location>
        <begin position="7"/>
        <end position="456"/>
    </location>
</feature>
<name>A0A2U9PIV5_MYCSE</name>
<reference evidence="6 7" key="1">
    <citation type="journal article" date="2013" name="Genome Announc.">
        <title>Draft genome sequence of MKD8, a conjugal recipient Mycobacterium smegmatis strain.</title>
        <authorList>
            <person name="Gray T.A."/>
            <person name="Palumbo M.J."/>
            <person name="Derbyshire K.M."/>
        </authorList>
    </citation>
    <scope>NUCLEOTIDE SEQUENCE [LARGE SCALE GENOMIC DNA]</scope>
    <source>
        <strain evidence="6 7">MKD8</strain>
    </source>
</reference>
<feature type="region of interest" description="Disordered" evidence="4">
    <location>
        <begin position="45"/>
        <end position="69"/>
    </location>
</feature>
<dbReference type="Proteomes" id="UP000011200">
    <property type="component" value="Chromosome"/>
</dbReference>
<dbReference type="InterPro" id="IPR019826">
    <property type="entry name" value="Carboxylesterase_B_AS"/>
</dbReference>
<accession>A0A2U9PIV5</accession>
<dbReference type="PROSITE" id="PS00122">
    <property type="entry name" value="CARBOXYLESTERASE_B_1"/>
    <property type="match status" value="1"/>
</dbReference>
<reference evidence="7" key="2">
    <citation type="submission" date="2018-03" db="EMBL/GenBank/DDBJ databases">
        <authorList>
            <person name="Derbyshire K."/>
            <person name="Gray T.A."/>
            <person name="Champion M."/>
        </authorList>
    </citation>
    <scope>NUCLEOTIDE SEQUENCE [LARGE SCALE GENOMIC DNA]</scope>
    <source>
        <strain evidence="7">MKD8</strain>
    </source>
</reference>
<dbReference type="Gene3D" id="3.40.50.1820">
    <property type="entry name" value="alpha/beta hydrolase"/>
    <property type="match status" value="1"/>
</dbReference>
<dbReference type="SUPFAM" id="SSF53474">
    <property type="entry name" value="alpha/beta-Hydrolases"/>
    <property type="match status" value="1"/>
</dbReference>
<dbReference type="PANTHER" id="PTHR11559">
    <property type="entry name" value="CARBOXYLESTERASE"/>
    <property type="match status" value="1"/>
</dbReference>